<dbReference type="SUPFAM" id="SSF50494">
    <property type="entry name" value="Trypsin-like serine proteases"/>
    <property type="match status" value="1"/>
</dbReference>
<reference evidence="8 9" key="1">
    <citation type="journal article" date="2007" name="Nature">
        <title>Evolution of genes and genomes on the Drosophila phylogeny.</title>
        <authorList>
            <consortium name="Drosophila 12 Genomes Consortium"/>
            <person name="Clark A.G."/>
            <person name="Eisen M.B."/>
            <person name="Smith D.R."/>
            <person name="Bergman C.M."/>
            <person name="Oliver B."/>
            <person name="Markow T.A."/>
            <person name="Kaufman T.C."/>
            <person name="Kellis M."/>
            <person name="Gelbart W."/>
            <person name="Iyer V.N."/>
            <person name="Pollard D.A."/>
            <person name="Sackton T.B."/>
            <person name="Larracuente A.M."/>
            <person name="Singh N.D."/>
            <person name="Abad J.P."/>
            <person name="Abt D.N."/>
            <person name="Adryan B."/>
            <person name="Aguade M."/>
            <person name="Akashi H."/>
            <person name="Anderson W.W."/>
            <person name="Aquadro C.F."/>
            <person name="Ardell D.H."/>
            <person name="Arguello R."/>
            <person name="Artieri C.G."/>
            <person name="Barbash D.A."/>
            <person name="Barker D."/>
            <person name="Barsanti P."/>
            <person name="Batterham P."/>
            <person name="Batzoglou S."/>
            <person name="Begun D."/>
            <person name="Bhutkar A."/>
            <person name="Blanco E."/>
            <person name="Bosak S.A."/>
            <person name="Bradley R.K."/>
            <person name="Brand A.D."/>
            <person name="Brent M.R."/>
            <person name="Brooks A.N."/>
            <person name="Brown R.H."/>
            <person name="Butlin R.K."/>
            <person name="Caggese C."/>
            <person name="Calvi B.R."/>
            <person name="Bernardo de Carvalho A."/>
            <person name="Caspi A."/>
            <person name="Castrezana S."/>
            <person name="Celniker S.E."/>
            <person name="Chang J.L."/>
            <person name="Chapple C."/>
            <person name="Chatterji S."/>
            <person name="Chinwalla A."/>
            <person name="Civetta A."/>
            <person name="Clifton S.W."/>
            <person name="Comeron J.M."/>
            <person name="Costello J.C."/>
            <person name="Coyne J.A."/>
            <person name="Daub J."/>
            <person name="David R.G."/>
            <person name="Delcher A.L."/>
            <person name="Delehaunty K."/>
            <person name="Do C.B."/>
            <person name="Ebling H."/>
            <person name="Edwards K."/>
            <person name="Eickbush T."/>
            <person name="Evans J.D."/>
            <person name="Filipski A."/>
            <person name="Findeiss S."/>
            <person name="Freyhult E."/>
            <person name="Fulton L."/>
            <person name="Fulton R."/>
            <person name="Garcia A.C."/>
            <person name="Gardiner A."/>
            <person name="Garfield D.A."/>
            <person name="Garvin B.E."/>
            <person name="Gibson G."/>
            <person name="Gilbert D."/>
            <person name="Gnerre S."/>
            <person name="Godfrey J."/>
            <person name="Good R."/>
            <person name="Gotea V."/>
            <person name="Gravely B."/>
            <person name="Greenberg A.J."/>
            <person name="Griffiths-Jones S."/>
            <person name="Gross S."/>
            <person name="Guigo R."/>
            <person name="Gustafson E.A."/>
            <person name="Haerty W."/>
            <person name="Hahn M.W."/>
            <person name="Halligan D.L."/>
            <person name="Halpern A.L."/>
            <person name="Halter G.M."/>
            <person name="Han M.V."/>
            <person name="Heger A."/>
            <person name="Hillier L."/>
            <person name="Hinrichs A.S."/>
            <person name="Holmes I."/>
            <person name="Hoskins R.A."/>
            <person name="Hubisz M.J."/>
            <person name="Hultmark D."/>
            <person name="Huntley M.A."/>
            <person name="Jaffe D.B."/>
            <person name="Jagadeeshan S."/>
            <person name="Jeck W.R."/>
            <person name="Johnson J."/>
            <person name="Jones C.D."/>
            <person name="Jordan W.C."/>
            <person name="Karpen G.H."/>
            <person name="Kataoka E."/>
            <person name="Keightley P.D."/>
            <person name="Kheradpour P."/>
            <person name="Kirkness E.F."/>
            <person name="Koerich L.B."/>
            <person name="Kristiansen K."/>
            <person name="Kudrna D."/>
            <person name="Kulathinal R.J."/>
            <person name="Kumar S."/>
            <person name="Kwok R."/>
            <person name="Lander E."/>
            <person name="Langley C.H."/>
            <person name="Lapoint R."/>
            <person name="Lazzaro B.P."/>
            <person name="Lee S.J."/>
            <person name="Levesque L."/>
            <person name="Li R."/>
            <person name="Lin C.F."/>
            <person name="Lin M.F."/>
            <person name="Lindblad-Toh K."/>
            <person name="Llopart A."/>
            <person name="Long M."/>
            <person name="Low L."/>
            <person name="Lozovsky E."/>
            <person name="Lu J."/>
            <person name="Luo M."/>
            <person name="Machado C.A."/>
            <person name="Makalowski W."/>
            <person name="Marzo M."/>
            <person name="Matsuda M."/>
            <person name="Matzkin L."/>
            <person name="McAllister B."/>
            <person name="McBride C.S."/>
            <person name="McKernan B."/>
            <person name="McKernan K."/>
            <person name="Mendez-Lago M."/>
            <person name="Minx P."/>
            <person name="Mollenhauer M.U."/>
            <person name="Montooth K."/>
            <person name="Mount S.M."/>
            <person name="Mu X."/>
            <person name="Myers E."/>
            <person name="Negre B."/>
            <person name="Newfeld S."/>
            <person name="Nielsen R."/>
            <person name="Noor M.A."/>
            <person name="O'Grady P."/>
            <person name="Pachter L."/>
            <person name="Papaceit M."/>
            <person name="Parisi M.J."/>
            <person name="Parisi M."/>
            <person name="Parts L."/>
            <person name="Pedersen J.S."/>
            <person name="Pesole G."/>
            <person name="Phillippy A.M."/>
            <person name="Ponting C.P."/>
            <person name="Pop M."/>
            <person name="Porcelli D."/>
            <person name="Powell J.R."/>
            <person name="Prohaska S."/>
            <person name="Pruitt K."/>
            <person name="Puig M."/>
            <person name="Quesneville H."/>
            <person name="Ram K.R."/>
            <person name="Rand D."/>
            <person name="Rasmussen M.D."/>
            <person name="Reed L.K."/>
            <person name="Reenan R."/>
            <person name="Reily A."/>
            <person name="Remington K.A."/>
            <person name="Rieger T.T."/>
            <person name="Ritchie M.G."/>
            <person name="Robin C."/>
            <person name="Rogers Y.H."/>
            <person name="Rohde C."/>
            <person name="Rozas J."/>
            <person name="Rubenfield M.J."/>
            <person name="Ruiz A."/>
            <person name="Russo S."/>
            <person name="Salzberg S.L."/>
            <person name="Sanchez-Gracia A."/>
            <person name="Saranga D.J."/>
            <person name="Sato H."/>
            <person name="Schaeffer S.W."/>
            <person name="Schatz M.C."/>
            <person name="Schlenke T."/>
            <person name="Schwartz R."/>
            <person name="Segarra C."/>
            <person name="Singh R.S."/>
            <person name="Sirot L."/>
            <person name="Sirota M."/>
            <person name="Sisneros N.B."/>
            <person name="Smith C.D."/>
            <person name="Smith T.F."/>
            <person name="Spieth J."/>
            <person name="Stage D.E."/>
            <person name="Stark A."/>
            <person name="Stephan W."/>
            <person name="Strausberg R.L."/>
            <person name="Strempel S."/>
            <person name="Sturgill D."/>
            <person name="Sutton G."/>
            <person name="Sutton G.G."/>
            <person name="Tao W."/>
            <person name="Teichmann S."/>
            <person name="Tobari Y.N."/>
            <person name="Tomimura Y."/>
            <person name="Tsolas J.M."/>
            <person name="Valente V.L."/>
            <person name="Venter E."/>
            <person name="Venter J.C."/>
            <person name="Vicario S."/>
            <person name="Vieira F.G."/>
            <person name="Vilella A.J."/>
            <person name="Villasante A."/>
            <person name="Walenz B."/>
            <person name="Wang J."/>
            <person name="Wasserman M."/>
            <person name="Watts T."/>
            <person name="Wilson D."/>
            <person name="Wilson R.K."/>
            <person name="Wing R.A."/>
            <person name="Wolfner M.F."/>
            <person name="Wong A."/>
            <person name="Wong G.K."/>
            <person name="Wu C.I."/>
            <person name="Wu G."/>
            <person name="Yamamoto D."/>
            <person name="Yang H.P."/>
            <person name="Yang S.P."/>
            <person name="Yorke J.A."/>
            <person name="Yoshida K."/>
            <person name="Zdobnov E."/>
            <person name="Zhang P."/>
            <person name="Zhang Y."/>
            <person name="Zimin A.V."/>
            <person name="Baldwin J."/>
            <person name="Abdouelleil A."/>
            <person name="Abdulkadir J."/>
            <person name="Abebe A."/>
            <person name="Abera B."/>
            <person name="Abreu J."/>
            <person name="Acer S.C."/>
            <person name="Aftuck L."/>
            <person name="Alexander A."/>
            <person name="An P."/>
            <person name="Anderson E."/>
            <person name="Anderson S."/>
            <person name="Arachi H."/>
            <person name="Azer M."/>
            <person name="Bachantsang P."/>
            <person name="Barry A."/>
            <person name="Bayul T."/>
            <person name="Berlin A."/>
            <person name="Bessette D."/>
            <person name="Bloom T."/>
            <person name="Blye J."/>
            <person name="Boguslavskiy L."/>
            <person name="Bonnet C."/>
            <person name="Boukhgalter B."/>
            <person name="Bourzgui I."/>
            <person name="Brown A."/>
            <person name="Cahill P."/>
            <person name="Channer S."/>
            <person name="Cheshatsang Y."/>
            <person name="Chuda L."/>
            <person name="Citroen M."/>
            <person name="Collymore A."/>
            <person name="Cooke P."/>
            <person name="Costello M."/>
            <person name="D'Aco K."/>
            <person name="Daza R."/>
            <person name="De Haan G."/>
            <person name="DeGray S."/>
            <person name="DeMaso C."/>
            <person name="Dhargay N."/>
            <person name="Dooley K."/>
            <person name="Dooley E."/>
            <person name="Doricent M."/>
            <person name="Dorje P."/>
            <person name="Dorjee K."/>
            <person name="Dupes A."/>
            <person name="Elong R."/>
            <person name="Falk J."/>
            <person name="Farina A."/>
            <person name="Faro S."/>
            <person name="Ferguson D."/>
            <person name="Fisher S."/>
            <person name="Foley C.D."/>
            <person name="Franke A."/>
            <person name="Friedrich D."/>
            <person name="Gadbois L."/>
            <person name="Gearin G."/>
            <person name="Gearin C.R."/>
            <person name="Giannoukos G."/>
            <person name="Goode T."/>
            <person name="Graham J."/>
            <person name="Grandbois E."/>
            <person name="Grewal S."/>
            <person name="Gyaltsen K."/>
            <person name="Hafez N."/>
            <person name="Hagos B."/>
            <person name="Hall J."/>
            <person name="Henson C."/>
            <person name="Hollinger A."/>
            <person name="Honan T."/>
            <person name="Huard M.D."/>
            <person name="Hughes L."/>
            <person name="Hurhula B."/>
            <person name="Husby M.E."/>
            <person name="Kamat A."/>
            <person name="Kanga B."/>
            <person name="Kashin S."/>
            <person name="Khazanovich D."/>
            <person name="Kisner P."/>
            <person name="Lance K."/>
            <person name="Lara M."/>
            <person name="Lee W."/>
            <person name="Lennon N."/>
            <person name="Letendre F."/>
            <person name="LeVine R."/>
            <person name="Lipovsky A."/>
            <person name="Liu X."/>
            <person name="Liu J."/>
            <person name="Liu S."/>
            <person name="Lokyitsang T."/>
            <person name="Lokyitsang Y."/>
            <person name="Lubonja R."/>
            <person name="Lui A."/>
            <person name="MacDonald P."/>
            <person name="Magnisalis V."/>
            <person name="Maru K."/>
            <person name="Matthews C."/>
            <person name="McCusker W."/>
            <person name="McDonough S."/>
            <person name="Mehta T."/>
            <person name="Meldrim J."/>
            <person name="Meneus L."/>
            <person name="Mihai O."/>
            <person name="Mihalev A."/>
            <person name="Mihova T."/>
            <person name="Mittelman R."/>
            <person name="Mlenga V."/>
            <person name="Montmayeur A."/>
            <person name="Mulrain L."/>
            <person name="Navidi A."/>
            <person name="Naylor J."/>
            <person name="Negash T."/>
            <person name="Nguyen T."/>
            <person name="Nguyen N."/>
            <person name="Nicol R."/>
            <person name="Norbu C."/>
            <person name="Norbu N."/>
            <person name="Novod N."/>
            <person name="O'Neill B."/>
            <person name="Osman S."/>
            <person name="Markiewicz E."/>
            <person name="Oyono O.L."/>
            <person name="Patti C."/>
            <person name="Phunkhang P."/>
            <person name="Pierre F."/>
            <person name="Priest M."/>
            <person name="Raghuraman S."/>
            <person name="Rege F."/>
            <person name="Reyes R."/>
            <person name="Rise C."/>
            <person name="Rogov P."/>
            <person name="Ross K."/>
            <person name="Ryan E."/>
            <person name="Settipalli S."/>
            <person name="Shea T."/>
            <person name="Sherpa N."/>
            <person name="Shi L."/>
            <person name="Shih D."/>
            <person name="Sparrow T."/>
            <person name="Spaulding J."/>
            <person name="Stalker J."/>
            <person name="Stange-Thomann N."/>
            <person name="Stavropoulos S."/>
            <person name="Stone C."/>
            <person name="Strader C."/>
            <person name="Tesfaye S."/>
            <person name="Thomson T."/>
            <person name="Thoulutsang Y."/>
            <person name="Thoulutsang D."/>
            <person name="Topham K."/>
            <person name="Topping I."/>
            <person name="Tsamla T."/>
            <person name="Vassiliev H."/>
            <person name="Vo A."/>
            <person name="Wangchuk T."/>
            <person name="Wangdi T."/>
            <person name="Weiand M."/>
            <person name="Wilkinson J."/>
            <person name="Wilson A."/>
            <person name="Yadav S."/>
            <person name="Young G."/>
            <person name="Yu Q."/>
            <person name="Zembek L."/>
            <person name="Zhong D."/>
            <person name="Zimmer A."/>
            <person name="Zwirko Z."/>
            <person name="Jaffe D.B."/>
            <person name="Alvarez P."/>
            <person name="Brockman W."/>
            <person name="Butler J."/>
            <person name="Chin C."/>
            <person name="Gnerre S."/>
            <person name="Grabherr M."/>
            <person name="Kleber M."/>
            <person name="Mauceli E."/>
            <person name="MacCallum I."/>
        </authorList>
    </citation>
    <scope>NUCLEOTIDE SEQUENCE [LARGE SCALE GENOMIC DNA]</scope>
    <source>
        <strain evidence="9">Tucson 15081-1352.22</strain>
    </source>
</reference>
<dbReference type="InterPro" id="IPR050430">
    <property type="entry name" value="Peptidase_S1"/>
</dbReference>
<evidence type="ECO:0000256" key="6">
    <source>
        <dbReference type="SAM" id="SignalP"/>
    </source>
</evidence>
<protein>
    <submittedName>
        <fullName evidence="8">Uncharacterized protein, isoform D</fullName>
    </submittedName>
</protein>
<dbReference type="InParanoid" id="A0A0Q9XGP7"/>
<dbReference type="SMART" id="SM00020">
    <property type="entry name" value="Tryp_SPc"/>
    <property type="match status" value="1"/>
</dbReference>
<dbReference type="InterPro" id="IPR043504">
    <property type="entry name" value="Peptidase_S1_PA_chymotrypsin"/>
</dbReference>
<keyword evidence="1" id="KW-0645">Protease</keyword>
<keyword evidence="3" id="KW-0378">Hydrolase</keyword>
<keyword evidence="9" id="KW-1185">Reference proteome</keyword>
<dbReference type="PANTHER" id="PTHR24276">
    <property type="entry name" value="POLYSERASE-RELATED"/>
    <property type="match status" value="1"/>
</dbReference>
<dbReference type="EMBL" id="CH933816">
    <property type="protein sequence ID" value="KRG07659.1"/>
    <property type="molecule type" value="Genomic_DNA"/>
</dbReference>
<dbReference type="Proteomes" id="UP000009192">
    <property type="component" value="Unassembled WGS sequence"/>
</dbReference>
<keyword evidence="2 6" id="KW-0732">Signal</keyword>
<dbReference type="InterPro" id="IPR009003">
    <property type="entry name" value="Peptidase_S1_PA"/>
</dbReference>
<evidence type="ECO:0000256" key="4">
    <source>
        <dbReference type="ARBA" id="ARBA00022825"/>
    </source>
</evidence>
<evidence type="ECO:0000256" key="3">
    <source>
        <dbReference type="ARBA" id="ARBA00022801"/>
    </source>
</evidence>
<dbReference type="PROSITE" id="PS50240">
    <property type="entry name" value="TRYPSIN_DOM"/>
    <property type="match status" value="1"/>
</dbReference>
<evidence type="ECO:0000313" key="9">
    <source>
        <dbReference type="Proteomes" id="UP000009192"/>
    </source>
</evidence>
<evidence type="ECO:0000256" key="2">
    <source>
        <dbReference type="ARBA" id="ARBA00022729"/>
    </source>
</evidence>
<keyword evidence="4" id="KW-0720">Serine protease</keyword>
<dbReference type="InterPro" id="IPR018114">
    <property type="entry name" value="TRYPSIN_HIS"/>
</dbReference>
<keyword evidence="5" id="KW-1015">Disulfide bond</keyword>
<dbReference type="PANTHER" id="PTHR24276:SF98">
    <property type="entry name" value="FI18310P1-RELATED"/>
    <property type="match status" value="1"/>
</dbReference>
<evidence type="ECO:0000313" key="8">
    <source>
        <dbReference type="EMBL" id="KRG07659.1"/>
    </source>
</evidence>
<dbReference type="KEGG" id="dmo:Dmoj_GI16653"/>
<dbReference type="OrthoDB" id="6371647at2759"/>
<proteinExistence type="predicted"/>
<gene>
    <name evidence="8" type="primary">Dmoj\GI16653</name>
    <name evidence="8" type="ORF">Dmoj_GI16653</name>
</gene>
<feature type="signal peptide" evidence="6">
    <location>
        <begin position="1"/>
        <end position="22"/>
    </location>
</feature>
<feature type="domain" description="Peptidase S1" evidence="7">
    <location>
        <begin position="29"/>
        <end position="257"/>
    </location>
</feature>
<organism evidence="8 9">
    <name type="scientific">Drosophila mojavensis</name>
    <name type="common">Fruit fly</name>
    <dbReference type="NCBI Taxonomy" id="7230"/>
    <lineage>
        <taxon>Eukaryota</taxon>
        <taxon>Metazoa</taxon>
        <taxon>Ecdysozoa</taxon>
        <taxon>Arthropoda</taxon>
        <taxon>Hexapoda</taxon>
        <taxon>Insecta</taxon>
        <taxon>Pterygota</taxon>
        <taxon>Neoptera</taxon>
        <taxon>Endopterygota</taxon>
        <taxon>Diptera</taxon>
        <taxon>Brachycera</taxon>
        <taxon>Muscomorpha</taxon>
        <taxon>Ephydroidea</taxon>
        <taxon>Drosophilidae</taxon>
        <taxon>Drosophila</taxon>
    </lineage>
</organism>
<name>A0A0Q9XGP7_DROMO</name>
<dbReference type="PROSITE" id="PS00134">
    <property type="entry name" value="TRYPSIN_HIS"/>
    <property type="match status" value="1"/>
</dbReference>
<dbReference type="GO" id="GO:0006508">
    <property type="term" value="P:proteolysis"/>
    <property type="evidence" value="ECO:0007669"/>
    <property type="project" value="UniProtKB-KW"/>
</dbReference>
<evidence type="ECO:0000256" key="5">
    <source>
        <dbReference type="ARBA" id="ARBA00023157"/>
    </source>
</evidence>
<feature type="chain" id="PRO_5006387957" evidence="6">
    <location>
        <begin position="23"/>
        <end position="319"/>
    </location>
</feature>
<sequence length="319" mass="35490">MVMSVALITPVFLLCLFTLVKMDDNDADFGQGFDVNIHEVPYIGTLRYYSKEIEELGSGMFCMAIPIKNRVLLSAAHCVFNKNHNDVVVILGSSSLRIRSPTTRMLSVSYWSWHPLYKMLQPPYDIAVVFTYDDIEPIAGAIQYAPLNLQEVPKGTKCLISSWTRLADGVQKRSDTMQAIWVSTLDRKFCFLTIDAPGYMCSKSEVSNVGVNTGDLGAPVVCNDKLSGITCFIIPTRGIAFNTAINVYAKWIRASVYLYFKGSPPTVIPTASTTATRRLVPATPNSVPLRSICSQWKVLSVISIHVIFMIPTFDFDFNL</sequence>
<dbReference type="InterPro" id="IPR001254">
    <property type="entry name" value="Trypsin_dom"/>
</dbReference>
<dbReference type="AlphaFoldDB" id="A0A0Q9XGP7"/>
<accession>A0A0Q9XGP7</accession>
<dbReference type="Gene3D" id="2.40.10.10">
    <property type="entry name" value="Trypsin-like serine proteases"/>
    <property type="match status" value="1"/>
</dbReference>
<dbReference type="GO" id="GO:0004252">
    <property type="term" value="F:serine-type endopeptidase activity"/>
    <property type="evidence" value="ECO:0007669"/>
    <property type="project" value="InterPro"/>
</dbReference>
<evidence type="ECO:0000259" key="7">
    <source>
        <dbReference type="PROSITE" id="PS50240"/>
    </source>
</evidence>
<evidence type="ECO:0000256" key="1">
    <source>
        <dbReference type="ARBA" id="ARBA00022670"/>
    </source>
</evidence>
<dbReference type="Pfam" id="PF00089">
    <property type="entry name" value="Trypsin"/>
    <property type="match status" value="1"/>
</dbReference>